<dbReference type="InterPro" id="IPR020057">
    <property type="entry name" value="Ribosomal_bL25_b-dom"/>
</dbReference>
<feature type="compositionally biased region" description="Acidic residues" evidence="6">
    <location>
        <begin position="188"/>
        <end position="199"/>
    </location>
</feature>
<evidence type="ECO:0000256" key="5">
    <source>
        <dbReference type="HAMAP-Rule" id="MF_01334"/>
    </source>
</evidence>
<sequence length="214" mass="23110">MTATLQAQARNATTKGELRRIRDAGKIPGVVYGKGLASPAAIEIDAKELANVLSGHSHAVLEMDVPGAGVQPVMLSDLQRDPISRKVLHIDFHRIDMNEKVSTVARVDVFGVSPGEKEGGMLQLILHEVEIECYPKDIPDVIRIDVGTLEMGDHLTVADLQLPAGVEATQDPETVVIAVLAPQKERTEDELEAMADEAEEDRKHSEAAQAVDKG</sequence>
<evidence type="ECO:0000313" key="10">
    <source>
        <dbReference type="Proteomes" id="UP001596113"/>
    </source>
</evidence>
<evidence type="ECO:0000256" key="3">
    <source>
        <dbReference type="ARBA" id="ARBA00022980"/>
    </source>
</evidence>
<dbReference type="PANTHER" id="PTHR33284:SF1">
    <property type="entry name" value="RIBOSOMAL PROTEIN L25_GLN-TRNA SYNTHETASE, ANTI-CODON-BINDING DOMAIN-CONTAINING PROTEIN"/>
    <property type="match status" value="1"/>
</dbReference>
<dbReference type="PANTHER" id="PTHR33284">
    <property type="entry name" value="RIBOSOMAL PROTEIN L25/GLN-TRNA SYNTHETASE, ANTI-CODON-BINDING DOMAIN-CONTAINING PROTEIN"/>
    <property type="match status" value="1"/>
</dbReference>
<keyword evidence="2 5" id="KW-0694">RNA-binding</keyword>
<comment type="function">
    <text evidence="5">This is one of the proteins that binds to the 5S RNA in the ribosome where it forms part of the central protuberance.</text>
</comment>
<feature type="domain" description="Large ribosomal subunit protein bL25 L25" evidence="7">
    <location>
        <begin position="5"/>
        <end position="92"/>
    </location>
</feature>
<dbReference type="EMBL" id="JBHSMI010000062">
    <property type="protein sequence ID" value="MFC5406766.1"/>
    <property type="molecule type" value="Genomic_DNA"/>
</dbReference>
<evidence type="ECO:0000259" key="7">
    <source>
        <dbReference type="Pfam" id="PF01386"/>
    </source>
</evidence>
<accession>A0ABW0HZT1</accession>
<evidence type="ECO:0000256" key="4">
    <source>
        <dbReference type="ARBA" id="ARBA00023274"/>
    </source>
</evidence>
<evidence type="ECO:0000313" key="9">
    <source>
        <dbReference type="EMBL" id="MFC5406766.1"/>
    </source>
</evidence>
<reference evidence="10" key="1">
    <citation type="journal article" date="2019" name="Int. J. Syst. Evol. Microbiol.">
        <title>The Global Catalogue of Microorganisms (GCM) 10K type strain sequencing project: providing services to taxonomists for standard genome sequencing and annotation.</title>
        <authorList>
            <consortium name="The Broad Institute Genomics Platform"/>
            <consortium name="The Broad Institute Genome Sequencing Center for Infectious Disease"/>
            <person name="Wu L."/>
            <person name="Ma J."/>
        </authorList>
    </citation>
    <scope>NUCLEOTIDE SEQUENCE [LARGE SCALE GENOMIC DNA]</scope>
    <source>
        <strain evidence="10">CGMCC 1.18575</strain>
    </source>
</reference>
<proteinExistence type="inferred from homology"/>
<evidence type="ECO:0000256" key="6">
    <source>
        <dbReference type="SAM" id="MobiDB-lite"/>
    </source>
</evidence>
<dbReference type="Gene3D" id="2.170.120.20">
    <property type="entry name" value="Ribosomal protein L25, beta domain"/>
    <property type="match status" value="1"/>
</dbReference>
<comment type="caution">
    <text evidence="9">The sequence shown here is derived from an EMBL/GenBank/DDBJ whole genome shotgun (WGS) entry which is preliminary data.</text>
</comment>
<feature type="region of interest" description="Disordered" evidence="6">
    <location>
        <begin position="186"/>
        <end position="214"/>
    </location>
</feature>
<evidence type="ECO:0000256" key="1">
    <source>
        <dbReference type="ARBA" id="ARBA00022730"/>
    </source>
</evidence>
<dbReference type="InterPro" id="IPR029751">
    <property type="entry name" value="Ribosomal_L25_dom"/>
</dbReference>
<dbReference type="SUPFAM" id="SSF50715">
    <property type="entry name" value="Ribosomal protein L25-like"/>
    <property type="match status" value="1"/>
</dbReference>
<dbReference type="InterPro" id="IPR020930">
    <property type="entry name" value="Ribosomal_uL5_bac-type"/>
</dbReference>
<dbReference type="Gene3D" id="2.40.240.10">
    <property type="entry name" value="Ribosomal Protein L25, Chain P"/>
    <property type="match status" value="1"/>
</dbReference>
<dbReference type="GO" id="GO:0005840">
    <property type="term" value="C:ribosome"/>
    <property type="evidence" value="ECO:0007669"/>
    <property type="project" value="UniProtKB-KW"/>
</dbReference>
<dbReference type="InterPro" id="IPR037121">
    <property type="entry name" value="Ribosomal_bL25_C"/>
</dbReference>
<protein>
    <recommendedName>
        <fullName evidence="5">Large ribosomal subunit protein bL25</fullName>
    </recommendedName>
    <alternativeName>
        <fullName evidence="5">General stress protein CTC</fullName>
    </alternativeName>
</protein>
<gene>
    <name evidence="5" type="primary">rplY</name>
    <name evidence="5" type="synonym">ctc</name>
    <name evidence="9" type="ORF">ACFPOF_28920</name>
</gene>
<keyword evidence="10" id="KW-1185">Reference proteome</keyword>
<keyword evidence="1 5" id="KW-0699">rRNA-binding</keyword>
<dbReference type="Pfam" id="PF14693">
    <property type="entry name" value="Ribosomal_TL5_C"/>
    <property type="match status" value="1"/>
</dbReference>
<dbReference type="RefSeq" id="WP_378138860.1">
    <property type="nucleotide sequence ID" value="NZ_JBHSMI010000062.1"/>
</dbReference>
<feature type="domain" description="Large ribosomal subunit protein bL25 beta" evidence="8">
    <location>
        <begin position="101"/>
        <end position="183"/>
    </location>
</feature>
<dbReference type="NCBIfam" id="TIGR00731">
    <property type="entry name" value="bL25_bact_ctc"/>
    <property type="match status" value="1"/>
</dbReference>
<dbReference type="CDD" id="cd00495">
    <property type="entry name" value="Ribosomal_L25_TL5_CTC"/>
    <property type="match status" value="1"/>
</dbReference>
<dbReference type="Proteomes" id="UP001596113">
    <property type="component" value="Unassembled WGS sequence"/>
</dbReference>
<dbReference type="InterPro" id="IPR020056">
    <property type="entry name" value="Rbsml_bL25/Gln-tRNA_synth_N"/>
</dbReference>
<comment type="subunit">
    <text evidence="5">Part of the 50S ribosomal subunit; part of the 5S rRNA/L5/L18/L25 subcomplex. Contacts the 5S rRNA. Binds to the 5S rRNA independently of L5 and L18.</text>
</comment>
<organism evidence="9 10">
    <name type="scientific">Cohnella soli</name>
    <dbReference type="NCBI Taxonomy" id="425005"/>
    <lineage>
        <taxon>Bacteria</taxon>
        <taxon>Bacillati</taxon>
        <taxon>Bacillota</taxon>
        <taxon>Bacilli</taxon>
        <taxon>Bacillales</taxon>
        <taxon>Paenibacillaceae</taxon>
        <taxon>Cohnella</taxon>
    </lineage>
</organism>
<comment type="similarity">
    <text evidence="5">Belongs to the bacterial ribosomal protein bL25 family. CTC subfamily.</text>
</comment>
<dbReference type="InterPro" id="IPR001021">
    <property type="entry name" value="Ribosomal_bL25_long"/>
</dbReference>
<dbReference type="InterPro" id="IPR011035">
    <property type="entry name" value="Ribosomal_bL25/Gln-tRNA_synth"/>
</dbReference>
<evidence type="ECO:0000256" key="2">
    <source>
        <dbReference type="ARBA" id="ARBA00022884"/>
    </source>
</evidence>
<feature type="compositionally biased region" description="Basic and acidic residues" evidence="6">
    <location>
        <begin position="200"/>
        <end position="214"/>
    </location>
</feature>
<keyword evidence="4 5" id="KW-0687">Ribonucleoprotein</keyword>
<evidence type="ECO:0000259" key="8">
    <source>
        <dbReference type="Pfam" id="PF14693"/>
    </source>
</evidence>
<name>A0ABW0HZT1_9BACL</name>
<dbReference type="Pfam" id="PF01386">
    <property type="entry name" value="Ribosomal_L25p"/>
    <property type="match status" value="1"/>
</dbReference>
<dbReference type="HAMAP" id="MF_01334">
    <property type="entry name" value="Ribosomal_bL25_CTC"/>
    <property type="match status" value="1"/>
</dbReference>
<keyword evidence="3 5" id="KW-0689">Ribosomal protein</keyword>